<reference evidence="2" key="1">
    <citation type="submission" date="2024-05" db="EMBL/GenBank/DDBJ databases">
        <title>Whole genome shotgun sequence of Streptomyces hygroscopicus NBRC 113678.</title>
        <authorList>
            <person name="Komaki H."/>
            <person name="Tamura T."/>
        </authorList>
    </citation>
    <scope>NUCLEOTIDE SEQUENCE</scope>
    <source>
        <strain evidence="2">N11-34</strain>
    </source>
</reference>
<evidence type="ECO:0000313" key="2">
    <source>
        <dbReference type="EMBL" id="GHJ26247.1"/>
    </source>
</evidence>
<organism evidence="2 3">
    <name type="scientific">Streptomyces hygroscopicus</name>
    <dbReference type="NCBI Taxonomy" id="1912"/>
    <lineage>
        <taxon>Bacteria</taxon>
        <taxon>Bacillati</taxon>
        <taxon>Actinomycetota</taxon>
        <taxon>Actinomycetes</taxon>
        <taxon>Kitasatosporales</taxon>
        <taxon>Streptomycetaceae</taxon>
        <taxon>Streptomyces</taxon>
        <taxon>Streptomyces violaceusniger group</taxon>
    </lineage>
</organism>
<feature type="transmembrane region" description="Helical" evidence="1">
    <location>
        <begin position="51"/>
        <end position="73"/>
    </location>
</feature>
<dbReference type="EMBL" id="BNEK01000002">
    <property type="protein sequence ID" value="GHJ26247.1"/>
    <property type="molecule type" value="Genomic_DNA"/>
</dbReference>
<evidence type="ECO:0000256" key="1">
    <source>
        <dbReference type="SAM" id="Phobius"/>
    </source>
</evidence>
<accession>A0ABQ3TSE4</accession>
<keyword evidence="1" id="KW-1133">Transmembrane helix</keyword>
<dbReference type="Proteomes" id="UP001054854">
    <property type="component" value="Unassembled WGS sequence"/>
</dbReference>
<evidence type="ECO:0000313" key="3">
    <source>
        <dbReference type="Proteomes" id="UP001054854"/>
    </source>
</evidence>
<keyword evidence="1" id="KW-0812">Transmembrane</keyword>
<protein>
    <submittedName>
        <fullName evidence="2">Uncharacterized protein</fullName>
    </submittedName>
</protein>
<name>A0ABQ3TSE4_STRHY</name>
<sequence>MVEVADYGWTAGHTLGPGAVSILLVALFPVRRATARTPLMALRIPRSRGVAGGYHLAFAVGTGLIVAAFAMAFTVVRRPVRKSPAVPRNATPHARARVVMTLTYLTGVAPRQGGWHWTIPQMSPETDKAVCHSEGRCWIVPRRSSVHPNPKGVAMTTRVEGQAAMDSANADFDLDIRSSLRDLEDGKAVTAAKSVSVPNGPTTSSCFCSVLSGC</sequence>
<proteinExistence type="predicted"/>
<feature type="transmembrane region" description="Helical" evidence="1">
    <location>
        <begin position="12"/>
        <end position="30"/>
    </location>
</feature>
<gene>
    <name evidence="2" type="ORF">TPA0910_06800</name>
</gene>
<comment type="caution">
    <text evidence="2">The sequence shown here is derived from an EMBL/GenBank/DDBJ whole genome shotgun (WGS) entry which is preliminary data.</text>
</comment>
<keyword evidence="1" id="KW-0472">Membrane</keyword>
<keyword evidence="3" id="KW-1185">Reference proteome</keyword>